<proteinExistence type="predicted"/>
<dbReference type="AlphaFoldDB" id="A0A4S8EPB8"/>
<sequence>MSKFKNIILNQPLGLIVLVIALAFILLFGIGLALISGFATIKHAGLYLDPICFNADCVERLVGKLQPSLNIARATLDVGVAFATMGGILIALLSYINSSSNAALTNHIEHLKIFLDYAESEVEKHDRLLSANFDVIFLYGKIFDQSRLGKTTVSDDYRIFLVDLNKILEESNERCTVGTPGGFSYKDHQRRVRDHLVSAGITIYLAPRNDYFEMEKQMFSFLSRINQSFCPFGTLPNIVLPSYY</sequence>
<dbReference type="RefSeq" id="WP_136574947.1">
    <property type="nucleotide sequence ID" value="NZ_STFG01000036.1"/>
</dbReference>
<keyword evidence="3" id="KW-1185">Reference proteome</keyword>
<evidence type="ECO:0000256" key="1">
    <source>
        <dbReference type="SAM" id="Phobius"/>
    </source>
</evidence>
<organism evidence="2 3">
    <name type="scientific">Lampropedia puyangensis</name>
    <dbReference type="NCBI Taxonomy" id="1330072"/>
    <lineage>
        <taxon>Bacteria</taxon>
        <taxon>Pseudomonadati</taxon>
        <taxon>Pseudomonadota</taxon>
        <taxon>Betaproteobacteria</taxon>
        <taxon>Burkholderiales</taxon>
        <taxon>Comamonadaceae</taxon>
        <taxon>Lampropedia</taxon>
    </lineage>
</organism>
<keyword evidence="1" id="KW-0472">Membrane</keyword>
<feature type="transmembrane region" description="Helical" evidence="1">
    <location>
        <begin position="78"/>
        <end position="96"/>
    </location>
</feature>
<name>A0A4S8EPB8_9BURK</name>
<gene>
    <name evidence="2" type="ORF">E9531_16885</name>
</gene>
<dbReference type="InterPro" id="IPR053597">
    <property type="entry name" value="Retron_Ec48_antiviral"/>
</dbReference>
<dbReference type="OrthoDB" id="9152056at2"/>
<evidence type="ECO:0000313" key="2">
    <source>
        <dbReference type="EMBL" id="THT96058.1"/>
    </source>
</evidence>
<dbReference type="EMBL" id="STFG01000036">
    <property type="protein sequence ID" value="THT96058.1"/>
    <property type="molecule type" value="Genomic_DNA"/>
</dbReference>
<protein>
    <submittedName>
        <fullName evidence="2">Uncharacterized protein</fullName>
    </submittedName>
</protein>
<evidence type="ECO:0000313" key="3">
    <source>
        <dbReference type="Proteomes" id="UP000308917"/>
    </source>
</evidence>
<dbReference type="Proteomes" id="UP000308917">
    <property type="component" value="Unassembled WGS sequence"/>
</dbReference>
<keyword evidence="1" id="KW-1133">Transmembrane helix</keyword>
<comment type="caution">
    <text evidence="2">The sequence shown here is derived from an EMBL/GenBank/DDBJ whole genome shotgun (WGS) entry which is preliminary data.</text>
</comment>
<keyword evidence="1" id="KW-0812">Transmembrane</keyword>
<dbReference type="NCBIfam" id="NF038235">
    <property type="entry name" value="retron_Ec48_2TM"/>
    <property type="match status" value="1"/>
</dbReference>
<accession>A0A4S8EPB8</accession>
<feature type="transmembrane region" description="Helical" evidence="1">
    <location>
        <begin position="12"/>
        <end position="39"/>
    </location>
</feature>
<reference evidence="2 3" key="1">
    <citation type="journal article" date="2015" name="Antonie Van Leeuwenhoek">
        <title>Lampropedia puyangensis sp. nov., isolated from symptomatic bark of Populus ? euramericana canker and emended description of Lampropedia hyalina (Ehrenberg 1832) Lee et al. 2004.</title>
        <authorList>
            <person name="Li Y."/>
            <person name="Wang T."/>
            <person name="Piao C.G."/>
            <person name="Wang L.F."/>
            <person name="Tian G.Z."/>
            <person name="Zhu T.H."/>
            <person name="Guo M.W."/>
        </authorList>
    </citation>
    <scope>NUCLEOTIDE SEQUENCE [LARGE SCALE GENOMIC DNA]</scope>
    <source>
        <strain evidence="2 3">2-bin</strain>
    </source>
</reference>